<feature type="domain" description="YqaJ viral recombinase" evidence="1">
    <location>
        <begin position="51"/>
        <end position="203"/>
    </location>
</feature>
<keyword evidence="2" id="KW-0255">Endonuclease</keyword>
<keyword evidence="3" id="KW-1185">Reference proteome</keyword>
<dbReference type="Gene3D" id="3.90.320.10">
    <property type="match status" value="1"/>
</dbReference>
<dbReference type="SUPFAM" id="SSF52980">
    <property type="entry name" value="Restriction endonuclease-like"/>
    <property type="match status" value="1"/>
</dbReference>
<dbReference type="GO" id="GO:0004519">
    <property type="term" value="F:endonuclease activity"/>
    <property type="evidence" value="ECO:0007669"/>
    <property type="project" value="UniProtKB-KW"/>
</dbReference>
<name>A0A2S0PEJ8_9NEIS</name>
<dbReference type="InterPro" id="IPR051703">
    <property type="entry name" value="NF-kappa-B_Signaling_Reg"/>
</dbReference>
<dbReference type="InterPro" id="IPR017482">
    <property type="entry name" value="Lambda-type_endonuclease"/>
</dbReference>
<dbReference type="InterPro" id="IPR019080">
    <property type="entry name" value="YqaJ_viral_recombinase"/>
</dbReference>
<dbReference type="InterPro" id="IPR011335">
    <property type="entry name" value="Restrct_endonuc-II-like"/>
</dbReference>
<dbReference type="Proteomes" id="UP000244173">
    <property type="component" value="Chromosome"/>
</dbReference>
<keyword evidence="2" id="KW-0378">Hydrolase</keyword>
<evidence type="ECO:0000313" key="3">
    <source>
        <dbReference type="Proteomes" id="UP000244173"/>
    </source>
</evidence>
<evidence type="ECO:0000259" key="1">
    <source>
        <dbReference type="Pfam" id="PF09588"/>
    </source>
</evidence>
<dbReference type="Pfam" id="PF09588">
    <property type="entry name" value="YqaJ"/>
    <property type="match status" value="1"/>
</dbReference>
<evidence type="ECO:0000313" key="2">
    <source>
        <dbReference type="EMBL" id="AVY95781.1"/>
    </source>
</evidence>
<dbReference type="PANTHER" id="PTHR46609:SF6">
    <property type="entry name" value="EXONUCLEASE, PHAGE-TYPE_RECB, C-TERMINAL DOMAIN-CONTAINING PROTEIN-RELATED"/>
    <property type="match status" value="1"/>
</dbReference>
<sequence length="361" mass="40396">MPAGQHAGTNTTDAGLMLGVFARTRKSWFWPCSGRNITEQRNTMTTMDRAEWLALRNTGIGGSDAGTVLGVNPYKQPLQLYHEKRGELEPDDLSDNEAVHFGNALEDVVAAEFSQRTGLKVQRHNDMLRHPEHSFMIANLDRLVWDGDKKPAHRGEIRTKALLECKTALGRFTDKSAWGPDGTDEVPESYFMQCQHYMAVATADLCYLAVLMAGPEFRIYTITRDEEIIEVMIEREREFWNAIQGGTPPGLDYEHRTTPDLLSRLYPGSDGTAIDLPESAAHWHAVLQEAKGLEAEYGKQAEIAKNHLRRLAGASAIARLPDGTAYTRKIVKRKGYEVGDAEYVDFRFTKKPKGGDDTAEQ</sequence>
<dbReference type="InterPro" id="IPR011604">
    <property type="entry name" value="PDDEXK-like_dom_sf"/>
</dbReference>
<gene>
    <name evidence="2" type="ORF">DAI18_18315</name>
</gene>
<dbReference type="PANTHER" id="PTHR46609">
    <property type="entry name" value="EXONUCLEASE, PHAGE-TYPE/RECB, C-TERMINAL DOMAIN-CONTAINING PROTEIN"/>
    <property type="match status" value="1"/>
</dbReference>
<protein>
    <submittedName>
        <fullName evidence="2">Endonuclease</fullName>
    </submittedName>
</protein>
<dbReference type="AlphaFoldDB" id="A0A2S0PEJ8"/>
<accession>A0A2S0PEJ8</accession>
<dbReference type="NCBIfam" id="TIGR03033">
    <property type="entry name" value="phage_rel_nuc"/>
    <property type="match status" value="1"/>
</dbReference>
<organism evidence="2 3">
    <name type="scientific">Microvirgula aerodenitrificans</name>
    <dbReference type="NCBI Taxonomy" id="57480"/>
    <lineage>
        <taxon>Bacteria</taxon>
        <taxon>Pseudomonadati</taxon>
        <taxon>Pseudomonadota</taxon>
        <taxon>Betaproteobacteria</taxon>
        <taxon>Neisseriales</taxon>
        <taxon>Aquaspirillaceae</taxon>
        <taxon>Microvirgula</taxon>
    </lineage>
</organism>
<dbReference type="KEGG" id="maer:DAI18_18315"/>
<keyword evidence="2" id="KW-0540">Nuclease</keyword>
<proteinExistence type="predicted"/>
<dbReference type="EMBL" id="CP028519">
    <property type="protein sequence ID" value="AVY95781.1"/>
    <property type="molecule type" value="Genomic_DNA"/>
</dbReference>
<reference evidence="2 3" key="1">
    <citation type="submission" date="2018-04" db="EMBL/GenBank/DDBJ databases">
        <title>Denitrifier Microvirgula.</title>
        <authorList>
            <person name="Anderson E."/>
            <person name="Jang J."/>
            <person name="Ishii S."/>
        </authorList>
    </citation>
    <scope>NUCLEOTIDE SEQUENCE [LARGE SCALE GENOMIC DNA]</scope>
    <source>
        <strain evidence="2 3">BE2.4</strain>
    </source>
</reference>